<dbReference type="STRING" id="1408157.A0A1J7JQL0"/>
<dbReference type="PRINTS" id="PR00837">
    <property type="entry name" value="V5TPXLIKE"/>
</dbReference>
<protein>
    <submittedName>
        <fullName evidence="2">PR-1-like protein</fullName>
    </submittedName>
</protein>
<dbReference type="SMART" id="SM00198">
    <property type="entry name" value="SCP"/>
    <property type="match status" value="1"/>
</dbReference>
<organism evidence="2 3">
    <name type="scientific">Coniochaeta ligniaria NRRL 30616</name>
    <dbReference type="NCBI Taxonomy" id="1408157"/>
    <lineage>
        <taxon>Eukaryota</taxon>
        <taxon>Fungi</taxon>
        <taxon>Dikarya</taxon>
        <taxon>Ascomycota</taxon>
        <taxon>Pezizomycotina</taxon>
        <taxon>Sordariomycetes</taxon>
        <taxon>Sordariomycetidae</taxon>
        <taxon>Coniochaetales</taxon>
        <taxon>Coniochaetaceae</taxon>
        <taxon>Coniochaeta</taxon>
    </lineage>
</organism>
<dbReference type="Pfam" id="PF00188">
    <property type="entry name" value="CAP"/>
    <property type="match status" value="1"/>
</dbReference>
<proteinExistence type="predicted"/>
<dbReference type="InterPro" id="IPR001283">
    <property type="entry name" value="CRISP-related"/>
</dbReference>
<dbReference type="OrthoDB" id="43654at2759"/>
<dbReference type="InterPro" id="IPR002413">
    <property type="entry name" value="V5_allergen-like"/>
</dbReference>
<dbReference type="EMBL" id="KV875095">
    <property type="protein sequence ID" value="OIW31636.1"/>
    <property type="molecule type" value="Genomic_DNA"/>
</dbReference>
<reference evidence="2 3" key="1">
    <citation type="submission" date="2016-10" db="EMBL/GenBank/DDBJ databases">
        <title>Draft genome sequence of Coniochaeta ligniaria NRRL30616, a lignocellulolytic fungus for bioabatement of inhibitors in plant biomass hydrolysates.</title>
        <authorList>
            <consortium name="DOE Joint Genome Institute"/>
            <person name="Jimenez D.J."/>
            <person name="Hector R.E."/>
            <person name="Riley R."/>
            <person name="Sun H."/>
            <person name="Grigoriev I.V."/>
            <person name="Van Elsas J.D."/>
            <person name="Nichols N.N."/>
        </authorList>
    </citation>
    <scope>NUCLEOTIDE SEQUENCE [LARGE SCALE GENOMIC DNA]</scope>
    <source>
        <strain evidence="2 3">NRRL 30616</strain>
    </source>
</reference>
<dbReference type="PRINTS" id="PR00838">
    <property type="entry name" value="V5ALLERGEN"/>
</dbReference>
<dbReference type="AlphaFoldDB" id="A0A1J7JQL0"/>
<evidence type="ECO:0000313" key="3">
    <source>
        <dbReference type="Proteomes" id="UP000182658"/>
    </source>
</evidence>
<evidence type="ECO:0000313" key="2">
    <source>
        <dbReference type="EMBL" id="OIW31636.1"/>
    </source>
</evidence>
<keyword evidence="3" id="KW-1185">Reference proteome</keyword>
<dbReference type="SUPFAM" id="SSF55797">
    <property type="entry name" value="PR-1-like"/>
    <property type="match status" value="1"/>
</dbReference>
<evidence type="ECO:0000259" key="1">
    <source>
        <dbReference type="SMART" id="SM00198"/>
    </source>
</evidence>
<dbReference type="InParanoid" id="A0A1J7JQL0"/>
<accession>A0A1J7JQL0</accession>
<feature type="domain" description="SCP" evidence="1">
    <location>
        <begin position="5"/>
        <end position="146"/>
    </location>
</feature>
<dbReference type="InterPro" id="IPR035940">
    <property type="entry name" value="CAP_sf"/>
</dbReference>
<sequence length="150" mass="16579">MGLSADQQQGLNIQNNGRKQKGLAALQWDDHLAQEAQKWANNLAKNIGHMQHSTSQERPNQGENLFWGMASPGPYKDPYTHAAQGWMNEAAKYHGEKIGEGNFAAYGHYTQCMWKSTTHVGMAAATDNKGGVYVVGRYSPPGNWTGQKPY</sequence>
<dbReference type="InterPro" id="IPR014044">
    <property type="entry name" value="CAP_dom"/>
</dbReference>
<dbReference type="PANTHER" id="PTHR10334">
    <property type="entry name" value="CYSTEINE-RICH SECRETORY PROTEIN-RELATED"/>
    <property type="match status" value="1"/>
</dbReference>
<gene>
    <name evidence="2" type="ORF">CONLIGDRAFT_629298</name>
</gene>
<dbReference type="Proteomes" id="UP000182658">
    <property type="component" value="Unassembled WGS sequence"/>
</dbReference>
<name>A0A1J7JQL0_9PEZI</name>
<dbReference type="Gene3D" id="3.40.33.10">
    <property type="entry name" value="CAP"/>
    <property type="match status" value="1"/>
</dbReference>